<dbReference type="SUPFAM" id="SSF55895">
    <property type="entry name" value="Ribonuclease Rh-like"/>
    <property type="match status" value="1"/>
</dbReference>
<organism evidence="4 5">
    <name type="scientific">Varroa destructor</name>
    <name type="common">Honeybee mite</name>
    <dbReference type="NCBI Taxonomy" id="109461"/>
    <lineage>
        <taxon>Eukaryota</taxon>
        <taxon>Metazoa</taxon>
        <taxon>Ecdysozoa</taxon>
        <taxon>Arthropoda</taxon>
        <taxon>Chelicerata</taxon>
        <taxon>Arachnida</taxon>
        <taxon>Acari</taxon>
        <taxon>Parasitiformes</taxon>
        <taxon>Mesostigmata</taxon>
        <taxon>Gamasina</taxon>
        <taxon>Dermanyssoidea</taxon>
        <taxon>Varroidae</taxon>
        <taxon>Varroa</taxon>
    </lineage>
</organism>
<evidence type="ECO:0000256" key="1">
    <source>
        <dbReference type="ARBA" id="ARBA00007469"/>
    </source>
</evidence>
<dbReference type="Gene3D" id="3.90.730.10">
    <property type="entry name" value="Ribonuclease T2-like"/>
    <property type="match status" value="1"/>
</dbReference>
<comment type="similarity">
    <text evidence="1 2">Belongs to the RNase T2 family.</text>
</comment>
<feature type="signal peptide" evidence="3">
    <location>
        <begin position="1"/>
        <end position="20"/>
    </location>
</feature>
<protein>
    <submittedName>
        <fullName evidence="4">Uncharacterized protein</fullName>
    </submittedName>
</protein>
<name>A0A7M7KU29_VARDE</name>
<dbReference type="EnsemblMetazoa" id="XM_022814922">
    <property type="protein sequence ID" value="XP_022670657"/>
    <property type="gene ID" value="LOC111254272"/>
</dbReference>
<dbReference type="GO" id="GO:0005576">
    <property type="term" value="C:extracellular region"/>
    <property type="evidence" value="ECO:0007669"/>
    <property type="project" value="TreeGrafter"/>
</dbReference>
<dbReference type="Proteomes" id="UP000594260">
    <property type="component" value="Unplaced"/>
</dbReference>
<sequence length="279" mass="32104">MRLAMIAALVGTLLVTEAYGWNSISYAGVLHDNFWLSLHNRAAVCHSPETNCHKLENPRQAILWTVRGLWPMRGHRNFTFTSPNDTFHIDEIKCIRDDLNRFWPSHNSSNEVLWADEFMEYGTYAIYQGTKVTNALEYFNVTLQLYKHFDISKWLTTGHISPSNKKPISRRDIQNAVSLRYSSSFYLYCQGQKNGIDILWEIRLCFDSNLQPASNCIPPEMTCHTWGVWYLEDSLISKGSLCRTSVPSAVRLRSPIHSIFTVVLSRRSSSLGRPFDSRC</sequence>
<dbReference type="PANTHER" id="PTHR11240:SF22">
    <property type="entry name" value="RIBONUCLEASE T2"/>
    <property type="match status" value="1"/>
</dbReference>
<dbReference type="AlphaFoldDB" id="A0A7M7KU29"/>
<dbReference type="InterPro" id="IPR001568">
    <property type="entry name" value="RNase_T2-like"/>
</dbReference>
<dbReference type="PANTHER" id="PTHR11240">
    <property type="entry name" value="RIBONUCLEASE T2"/>
    <property type="match status" value="1"/>
</dbReference>
<dbReference type="Pfam" id="PF00445">
    <property type="entry name" value="Ribonuclease_T2"/>
    <property type="match status" value="1"/>
</dbReference>
<dbReference type="GO" id="GO:0033897">
    <property type="term" value="F:ribonuclease T2 activity"/>
    <property type="evidence" value="ECO:0007669"/>
    <property type="project" value="InterPro"/>
</dbReference>
<proteinExistence type="inferred from homology"/>
<evidence type="ECO:0000313" key="4">
    <source>
        <dbReference type="EnsemblMetazoa" id="XP_022670657"/>
    </source>
</evidence>
<evidence type="ECO:0000313" key="5">
    <source>
        <dbReference type="Proteomes" id="UP000594260"/>
    </source>
</evidence>
<dbReference type="RefSeq" id="XP_022670657.1">
    <property type="nucleotide sequence ID" value="XM_022814922.1"/>
</dbReference>
<dbReference type="OMA" id="NCASTIK"/>
<feature type="chain" id="PRO_5029775939" evidence="3">
    <location>
        <begin position="21"/>
        <end position="279"/>
    </location>
</feature>
<dbReference type="InParanoid" id="A0A7M7KU29"/>
<evidence type="ECO:0000256" key="2">
    <source>
        <dbReference type="RuleBase" id="RU004328"/>
    </source>
</evidence>
<dbReference type="InterPro" id="IPR036430">
    <property type="entry name" value="RNase_T2-like_sf"/>
</dbReference>
<dbReference type="GO" id="GO:0003723">
    <property type="term" value="F:RNA binding"/>
    <property type="evidence" value="ECO:0007669"/>
    <property type="project" value="InterPro"/>
</dbReference>
<dbReference type="OrthoDB" id="435754at2759"/>
<accession>A0A7M7KU29</accession>
<dbReference type="GO" id="GO:0006401">
    <property type="term" value="P:RNA catabolic process"/>
    <property type="evidence" value="ECO:0007669"/>
    <property type="project" value="TreeGrafter"/>
</dbReference>
<dbReference type="GeneID" id="111254272"/>
<reference evidence="4" key="1">
    <citation type="submission" date="2021-01" db="UniProtKB">
        <authorList>
            <consortium name="EnsemblMetazoa"/>
        </authorList>
    </citation>
    <scope>IDENTIFICATION</scope>
</reference>
<keyword evidence="3" id="KW-0732">Signal</keyword>
<dbReference type="KEGG" id="vde:111254272"/>
<evidence type="ECO:0000256" key="3">
    <source>
        <dbReference type="SAM" id="SignalP"/>
    </source>
</evidence>
<keyword evidence="5" id="KW-1185">Reference proteome</keyword>